<dbReference type="Proteomes" id="UP001166286">
    <property type="component" value="Unassembled WGS sequence"/>
</dbReference>
<proteinExistence type="predicted"/>
<evidence type="ECO:0000256" key="1">
    <source>
        <dbReference type="SAM" id="MobiDB-lite"/>
    </source>
</evidence>
<evidence type="ECO:0000313" key="2">
    <source>
        <dbReference type="EMBL" id="KAK0512843.1"/>
    </source>
</evidence>
<dbReference type="AlphaFoldDB" id="A0AA39R3V0"/>
<reference evidence="2" key="1">
    <citation type="submission" date="2023-03" db="EMBL/GenBank/DDBJ databases">
        <title>Complete genome of Cladonia borealis.</title>
        <authorList>
            <person name="Park H."/>
        </authorList>
    </citation>
    <scope>NUCLEOTIDE SEQUENCE</scope>
    <source>
        <strain evidence="2">ANT050790</strain>
    </source>
</reference>
<feature type="compositionally biased region" description="Basic and acidic residues" evidence="1">
    <location>
        <begin position="124"/>
        <end position="139"/>
    </location>
</feature>
<feature type="region of interest" description="Disordered" evidence="1">
    <location>
        <begin position="180"/>
        <end position="236"/>
    </location>
</feature>
<comment type="caution">
    <text evidence="2">The sequence shown here is derived from an EMBL/GenBank/DDBJ whole genome shotgun (WGS) entry which is preliminary data.</text>
</comment>
<feature type="compositionally biased region" description="Acidic residues" evidence="1">
    <location>
        <begin position="180"/>
        <end position="199"/>
    </location>
</feature>
<feature type="compositionally biased region" description="Basic and acidic residues" evidence="1">
    <location>
        <begin position="147"/>
        <end position="166"/>
    </location>
</feature>
<feature type="compositionally biased region" description="Basic and acidic residues" evidence="1">
    <location>
        <begin position="200"/>
        <end position="227"/>
    </location>
</feature>
<dbReference type="EMBL" id="JAFEKC020000009">
    <property type="protein sequence ID" value="KAK0512843.1"/>
    <property type="molecule type" value="Genomic_DNA"/>
</dbReference>
<feature type="region of interest" description="Disordered" evidence="1">
    <location>
        <begin position="100"/>
        <end position="166"/>
    </location>
</feature>
<gene>
    <name evidence="2" type="ORF">JMJ35_004860</name>
</gene>
<organism evidence="2 3">
    <name type="scientific">Cladonia borealis</name>
    <dbReference type="NCBI Taxonomy" id="184061"/>
    <lineage>
        <taxon>Eukaryota</taxon>
        <taxon>Fungi</taxon>
        <taxon>Dikarya</taxon>
        <taxon>Ascomycota</taxon>
        <taxon>Pezizomycotina</taxon>
        <taxon>Lecanoromycetes</taxon>
        <taxon>OSLEUM clade</taxon>
        <taxon>Lecanoromycetidae</taxon>
        <taxon>Lecanorales</taxon>
        <taxon>Lecanorineae</taxon>
        <taxon>Cladoniaceae</taxon>
        <taxon>Cladonia</taxon>
    </lineage>
</organism>
<keyword evidence="3" id="KW-1185">Reference proteome</keyword>
<protein>
    <submittedName>
        <fullName evidence="2">Uncharacterized protein</fullName>
    </submittedName>
</protein>
<accession>A0AA39R3V0</accession>
<sequence length="236" mass="26785">MAPTVQINPSPTTTFMVRSSFASPFNPASSSAFYNMVRLRELLDDIFDSVSGNDDDTWKVEIHNSREQRQMSFDTVVPRERKMVLELRVLNQDVSNNDETAATSEAGYSPYQDPGSHDVGQMNETDKGTCSEDKYKGDNKASMNHACAEERSNHVEKKGEESRRIEKGQGDAHIYIYIDGAEDEEEDIEEEEEDTEAEEEKERVRAHASELRTVDGVRKPAEIREKPPLTTSRYAR</sequence>
<evidence type="ECO:0000313" key="3">
    <source>
        <dbReference type="Proteomes" id="UP001166286"/>
    </source>
</evidence>
<name>A0AA39R3V0_9LECA</name>